<keyword evidence="3" id="KW-1185">Reference proteome</keyword>
<organism evidence="2 3">
    <name type="scientific">Colletotrichum lupini</name>
    <dbReference type="NCBI Taxonomy" id="145971"/>
    <lineage>
        <taxon>Eukaryota</taxon>
        <taxon>Fungi</taxon>
        <taxon>Dikarya</taxon>
        <taxon>Ascomycota</taxon>
        <taxon>Pezizomycotina</taxon>
        <taxon>Sordariomycetes</taxon>
        <taxon>Hypocreomycetidae</taxon>
        <taxon>Glomerellales</taxon>
        <taxon>Glomerellaceae</taxon>
        <taxon>Colletotrichum</taxon>
        <taxon>Colletotrichum acutatum species complex</taxon>
    </lineage>
</organism>
<dbReference type="GeneID" id="73334268"/>
<protein>
    <submittedName>
        <fullName evidence="2">Uncharacterized protein</fullName>
    </submittedName>
</protein>
<name>A0A9Q8S9G0_9PEZI</name>
<evidence type="ECO:0000313" key="3">
    <source>
        <dbReference type="Proteomes" id="UP000830671"/>
    </source>
</evidence>
<feature type="compositionally biased region" description="Polar residues" evidence="1">
    <location>
        <begin position="258"/>
        <end position="271"/>
    </location>
</feature>
<reference evidence="2" key="1">
    <citation type="journal article" date="2021" name="Mol. Plant Microbe Interact.">
        <title>Complete Genome Sequence of the Plant-Pathogenic Fungus Colletotrichum lupini.</title>
        <authorList>
            <person name="Baroncelli R."/>
            <person name="Pensec F."/>
            <person name="Da Lio D."/>
            <person name="Boufleur T."/>
            <person name="Vicente I."/>
            <person name="Sarrocco S."/>
            <person name="Picot A."/>
            <person name="Baraldi E."/>
            <person name="Sukno S."/>
            <person name="Thon M."/>
            <person name="Le Floch G."/>
        </authorList>
    </citation>
    <scope>NUCLEOTIDE SEQUENCE</scope>
    <source>
        <strain evidence="2">IMI 504893</strain>
    </source>
</reference>
<proteinExistence type="predicted"/>
<dbReference type="KEGG" id="clup:CLUP02_00206"/>
<accession>A0A9Q8S9G0</accession>
<feature type="region of interest" description="Disordered" evidence="1">
    <location>
        <begin position="124"/>
        <end position="158"/>
    </location>
</feature>
<dbReference type="AlphaFoldDB" id="A0A9Q8S9G0"/>
<gene>
    <name evidence="2" type="ORF">CLUP02_00206</name>
</gene>
<dbReference type="Proteomes" id="UP000830671">
    <property type="component" value="Chromosome 1"/>
</dbReference>
<dbReference type="RefSeq" id="XP_049135215.1">
    <property type="nucleotide sequence ID" value="XM_049279258.1"/>
</dbReference>
<feature type="region of interest" description="Disordered" evidence="1">
    <location>
        <begin position="199"/>
        <end position="222"/>
    </location>
</feature>
<evidence type="ECO:0000313" key="2">
    <source>
        <dbReference type="EMBL" id="UQC73561.1"/>
    </source>
</evidence>
<feature type="region of interest" description="Disordered" evidence="1">
    <location>
        <begin position="258"/>
        <end position="277"/>
    </location>
</feature>
<evidence type="ECO:0000256" key="1">
    <source>
        <dbReference type="SAM" id="MobiDB-lite"/>
    </source>
</evidence>
<sequence length="781" mass="87343">MRGQTNHLPLLLFVKSDAAAFDAANSQVFHPKATAHTAVLVRWYLRQLTKRYLITSRQSCWKANLEERSLFNYRQQDVWLRHCIWENFSLIGLRKGMITLSQFRDWLGKKSALGNHTPGHSWRCHFPSPRSSTASDDATRLSRLPPNPRVLEPHSAAGSVHTLASSPLRFGLRLGDTRNRIFAFETKRDQGSSLIVPVEPQSRESSGIPDELQPGEECNRDGRHPTSNSWLMLSSVVGNHPEGTSTRIERHLSIRDPTNTRLPTQLGNLDRSNACKMPEDTTHPTLALQTFRHDPDPLCARGTTGITFFALAIVSRRTPVSRPIPSARSIKGHSKIWPGLAAGKFPEYGDWGMNSTGKKVRDLDARCLAEHRLRRRPCQPAFNSFRAATDMDAKGQIQSTSSHQPAERTSALGASDSLNLVVPRRMTRERNHNHISMPMFEACHPKAHVRIRWRPGDSEQRFSSKEKARFRCWWPACHTTKVYATSKAWAKHATNYRKPVAAIAVIAGPNANLSIGFRSDSSPWLPHTRPSAIALGAHAVRHRWSSTSGTWPEAAMPSIRDSDPNQPESLRFWYEPRRTTAARILCLYNILHLVKRAGTPLASVDVGALRSTNRGHGPDLLAAVVGPSAIFLGARTVHSALPKLKDSSLLSLPHQAHHLRKQADAEDIKETQTLNFAGGRSRSKPTPLSTLLLPITVFHASTRDQSCNINDRSARWWTTVSPTSPYRSATNFAQSVLCTEHRTVLSISWLDDLTSFHNDLSQAIILIIPDRLPCQHIQTYA</sequence>
<dbReference type="EMBL" id="CP019471">
    <property type="protein sequence ID" value="UQC73561.1"/>
    <property type="molecule type" value="Genomic_DNA"/>
</dbReference>
<feature type="region of interest" description="Disordered" evidence="1">
    <location>
        <begin position="392"/>
        <end position="413"/>
    </location>
</feature>